<feature type="transmembrane region" description="Helical" evidence="1">
    <location>
        <begin position="15"/>
        <end position="35"/>
    </location>
</feature>
<keyword evidence="1" id="KW-0472">Membrane</keyword>
<evidence type="ECO:0000256" key="1">
    <source>
        <dbReference type="SAM" id="Phobius"/>
    </source>
</evidence>
<gene>
    <name evidence="2" type="ORF">EV383_4802</name>
</gene>
<accession>A0A4V2FRA5</accession>
<keyword evidence="1" id="KW-0812">Transmembrane</keyword>
<protein>
    <submittedName>
        <fullName evidence="2">Uncharacterized protein</fullName>
    </submittedName>
</protein>
<dbReference type="RefSeq" id="WP_130291960.1">
    <property type="nucleotide sequence ID" value="NZ_SHKL01000001.1"/>
</dbReference>
<sequence length="149" mass="16263">MTSSDPFTDSGGSTVGWVLVLFLLVVGFGVAAYAYDKFKTNGFRPRTVHTRLAPRDVVDAFARTVTGTGWTIVDWGNPVVAQSGLLSGIRQQIALRVEPGPTGCTVQVFVPRYSKKVLGGATKAYTLRWRMSSFLTEVRRMDTNAMVQG</sequence>
<dbReference type="OrthoDB" id="3636817at2"/>
<name>A0A4V2FRA5_PSEST</name>
<dbReference type="AlphaFoldDB" id="A0A4V2FRA5"/>
<evidence type="ECO:0000313" key="2">
    <source>
        <dbReference type="EMBL" id="RZT87870.1"/>
    </source>
</evidence>
<proteinExistence type="predicted"/>
<keyword evidence="1" id="KW-1133">Transmembrane helix</keyword>
<comment type="caution">
    <text evidence="2">The sequence shown here is derived from an EMBL/GenBank/DDBJ whole genome shotgun (WGS) entry which is preliminary data.</text>
</comment>
<evidence type="ECO:0000313" key="3">
    <source>
        <dbReference type="Proteomes" id="UP000291591"/>
    </source>
</evidence>
<reference evidence="2 3" key="1">
    <citation type="submission" date="2019-02" db="EMBL/GenBank/DDBJ databases">
        <title>Sequencing the genomes of 1000 actinobacteria strains.</title>
        <authorList>
            <person name="Klenk H.-P."/>
        </authorList>
    </citation>
    <scope>NUCLEOTIDE SEQUENCE [LARGE SCALE GENOMIC DNA]</scope>
    <source>
        <strain evidence="2 3">DSM 45779</strain>
    </source>
</reference>
<dbReference type="EMBL" id="SHKL01000001">
    <property type="protein sequence ID" value="RZT87870.1"/>
    <property type="molecule type" value="Genomic_DNA"/>
</dbReference>
<keyword evidence="3" id="KW-1185">Reference proteome</keyword>
<dbReference type="Proteomes" id="UP000291591">
    <property type="component" value="Unassembled WGS sequence"/>
</dbReference>
<organism evidence="2 3">
    <name type="scientific">Pseudonocardia sediminis</name>
    <dbReference type="NCBI Taxonomy" id="1397368"/>
    <lineage>
        <taxon>Bacteria</taxon>
        <taxon>Bacillati</taxon>
        <taxon>Actinomycetota</taxon>
        <taxon>Actinomycetes</taxon>
        <taxon>Pseudonocardiales</taxon>
        <taxon>Pseudonocardiaceae</taxon>
        <taxon>Pseudonocardia</taxon>
    </lineage>
</organism>